<proteinExistence type="predicted"/>
<sequence>MNNGAATTITKAEQNNIKAIIGTSYNKLYSQFQSDELCDVGNYKILNQIGEGSFGKVYLACHKLTHHKVVLKTSDKKDPNIVREVFYHRQFNYPHITKLYEVIVTETKVWMALEYCSGKELYDHLLKMKRIPINQCIELFSQICGAVYYAHSLNCVHRDLKLENILLDKDGKAKLTDFGFTRECMTKSMLETVCGTTVYMAPELTERKIYDGFKIDIWALGVILYTMMTGSMPFDEEDQVKIKWKIVNSAPDYNSPVITEDAKDLLTRLLSKDPINRPTMKEILEHPFLRPYGSTILKDTDAIILKQRDGTSRFHSKRERRLLKMLRRSGFDVHAIKNSVIKRKCDNLSGLWFLLLDGQIKHDHTLRPRRNKSVLSVRNVFDGPKSSHDNENNEGIIRTSLELTKVASIGKMINKTADTISLSPIIHHISYSNDGITDKVNTNNSVEEPINNKNNIRVSSMPAIRENNMRKNNNIFKKVSDFFKQKKYLNSQNGLTDEFLGTDNRSMVNGSVTQRSQSTNGLKKASRDRGDLDSKRKSQLTRPKSKTVVEFKTTKKPIQASNKSTTRVSSSGEPNFIGYEQPVVKRFKSTTSSDTSRQASLLNYDGDSLRVVRSSYSDIKVSPKLSETRPLSNVSQFSNDTNTSDYSTDGNTTFQNSFDSSAKPALKHGSSQYSLNSNSELGVKPPSSRKYLRRNLSVRSEASSASERSSRTDSFYDITTTTTQIKPFSRNKNVGNPKDSVLPHFSVQKGNGTWPSPNSNKYMLPRRSSLGRRRRNKKPSFLNNSQPGADDIIREESSSVDDDSDIQQGNFTSNIQSNILEKHDEVVAEISDNDDVSLPNTQVIQHGHSFIKNSNPELSRRDFSGGSEWSAFQNDSKSFITGTEDEGSIGNADNEESEDHDDPED</sequence>
<evidence type="ECO:0000256" key="1">
    <source>
        <dbReference type="ARBA" id="ARBA00012513"/>
    </source>
</evidence>
<dbReference type="PANTHER" id="PTHR24346:SF110">
    <property type="entry name" value="NON-SPECIFIC SERINE_THREONINE PROTEIN KINASE"/>
    <property type="match status" value="1"/>
</dbReference>
<evidence type="ECO:0000256" key="4">
    <source>
        <dbReference type="ARBA" id="ARBA00022679"/>
    </source>
</evidence>
<evidence type="ECO:0000313" key="13">
    <source>
        <dbReference type="EMBL" id="SMN22128.1"/>
    </source>
</evidence>
<reference evidence="13 14" key="1">
    <citation type="submission" date="2017-04" db="EMBL/GenBank/DDBJ databases">
        <authorList>
            <person name="Afonso C.L."/>
            <person name="Miller P.J."/>
            <person name="Scott M.A."/>
            <person name="Spackman E."/>
            <person name="Goraichik I."/>
            <person name="Dimitrov K.M."/>
            <person name="Suarez D.L."/>
            <person name="Swayne D.E."/>
        </authorList>
    </citation>
    <scope>NUCLEOTIDE SEQUENCE [LARGE SCALE GENOMIC DNA]</scope>
</reference>
<keyword evidence="3" id="KW-0597">Phosphoprotein</keyword>
<feature type="compositionally biased region" description="Polar residues" evidence="11">
    <location>
        <begin position="629"/>
        <end position="660"/>
    </location>
</feature>
<feature type="compositionally biased region" description="Polar residues" evidence="11">
    <location>
        <begin position="870"/>
        <end position="881"/>
    </location>
</feature>
<dbReference type="AlphaFoldDB" id="A0A1X7R8X3"/>
<feature type="compositionally biased region" description="Polar residues" evidence="11">
    <location>
        <begin position="669"/>
        <end position="680"/>
    </location>
</feature>
<dbReference type="SMART" id="SM00220">
    <property type="entry name" value="S_TKc"/>
    <property type="match status" value="1"/>
</dbReference>
<dbReference type="Pfam" id="PF00069">
    <property type="entry name" value="Pkinase"/>
    <property type="match status" value="1"/>
</dbReference>
<evidence type="ECO:0000256" key="3">
    <source>
        <dbReference type="ARBA" id="ARBA00022553"/>
    </source>
</evidence>
<feature type="domain" description="Protein kinase" evidence="12">
    <location>
        <begin position="43"/>
        <end position="289"/>
    </location>
</feature>
<feature type="compositionally biased region" description="Polar residues" evidence="11">
    <location>
        <begin position="748"/>
        <end position="761"/>
    </location>
</feature>
<feature type="region of interest" description="Disordered" evidence="11">
    <location>
        <begin position="849"/>
        <end position="905"/>
    </location>
</feature>
<dbReference type="PANTHER" id="PTHR24346">
    <property type="entry name" value="MAP/MICROTUBULE AFFINITY-REGULATING KINASE"/>
    <property type="match status" value="1"/>
</dbReference>
<dbReference type="Proteomes" id="UP000196158">
    <property type="component" value="Unassembled WGS sequence"/>
</dbReference>
<feature type="region of interest" description="Disordered" evidence="11">
    <location>
        <begin position="622"/>
        <end position="712"/>
    </location>
</feature>
<accession>A0A1X7R8X3</accession>
<dbReference type="EC" id="2.7.11.1" evidence="1"/>
<feature type="region of interest" description="Disordered" evidence="11">
    <location>
        <begin position="500"/>
        <end position="577"/>
    </location>
</feature>
<dbReference type="GO" id="GO:0005524">
    <property type="term" value="F:ATP binding"/>
    <property type="evidence" value="ECO:0007669"/>
    <property type="project" value="UniProtKB-UniRule"/>
</dbReference>
<dbReference type="CDD" id="cd14003">
    <property type="entry name" value="STKc_AMPK-like"/>
    <property type="match status" value="1"/>
</dbReference>
<dbReference type="PROSITE" id="PS00108">
    <property type="entry name" value="PROTEIN_KINASE_ST"/>
    <property type="match status" value="1"/>
</dbReference>
<feature type="compositionally biased region" description="Acidic residues" evidence="11">
    <location>
        <begin position="883"/>
        <end position="905"/>
    </location>
</feature>
<dbReference type="EMBL" id="FXLY01000010">
    <property type="protein sequence ID" value="SMN22128.1"/>
    <property type="molecule type" value="Genomic_DNA"/>
</dbReference>
<dbReference type="GO" id="GO:0004674">
    <property type="term" value="F:protein serine/threonine kinase activity"/>
    <property type="evidence" value="ECO:0007669"/>
    <property type="project" value="UniProtKB-KW"/>
</dbReference>
<feature type="compositionally biased region" description="Polar residues" evidence="11">
    <location>
        <begin position="503"/>
        <end position="521"/>
    </location>
</feature>
<dbReference type="InterPro" id="IPR017441">
    <property type="entry name" value="Protein_kinase_ATP_BS"/>
</dbReference>
<evidence type="ECO:0000259" key="12">
    <source>
        <dbReference type="PROSITE" id="PS50011"/>
    </source>
</evidence>
<evidence type="ECO:0000313" key="14">
    <source>
        <dbReference type="Proteomes" id="UP000196158"/>
    </source>
</evidence>
<gene>
    <name evidence="13" type="ORF">KASA_0I01408G</name>
</gene>
<feature type="binding site" evidence="10">
    <location>
        <position position="72"/>
    </location>
    <ligand>
        <name>ATP</name>
        <dbReference type="ChEBI" id="CHEBI:30616"/>
    </ligand>
</feature>
<feature type="compositionally biased region" description="Polar residues" evidence="11">
    <location>
        <begin position="807"/>
        <end position="817"/>
    </location>
</feature>
<evidence type="ECO:0000256" key="11">
    <source>
        <dbReference type="SAM" id="MobiDB-lite"/>
    </source>
</evidence>
<keyword evidence="2" id="KW-0723">Serine/threonine-protein kinase</keyword>
<evidence type="ECO:0000256" key="7">
    <source>
        <dbReference type="ARBA" id="ARBA00022840"/>
    </source>
</evidence>
<name>A0A1X7R8X3_9SACH</name>
<organism evidence="13 14">
    <name type="scientific">Maudiozyma saulgeensis</name>
    <dbReference type="NCBI Taxonomy" id="1789683"/>
    <lineage>
        <taxon>Eukaryota</taxon>
        <taxon>Fungi</taxon>
        <taxon>Dikarya</taxon>
        <taxon>Ascomycota</taxon>
        <taxon>Saccharomycotina</taxon>
        <taxon>Saccharomycetes</taxon>
        <taxon>Saccharomycetales</taxon>
        <taxon>Saccharomycetaceae</taxon>
        <taxon>Maudiozyma</taxon>
    </lineage>
</organism>
<keyword evidence="5 10" id="KW-0547">Nucleotide-binding</keyword>
<evidence type="ECO:0000256" key="9">
    <source>
        <dbReference type="ARBA" id="ARBA00048679"/>
    </source>
</evidence>
<dbReference type="GO" id="GO:0035556">
    <property type="term" value="P:intracellular signal transduction"/>
    <property type="evidence" value="ECO:0007669"/>
    <property type="project" value="TreeGrafter"/>
</dbReference>
<keyword evidence="6" id="KW-0418">Kinase</keyword>
<dbReference type="STRING" id="1789683.A0A1X7R8X3"/>
<protein>
    <recommendedName>
        <fullName evidence="1">non-specific serine/threonine protein kinase</fullName>
        <ecNumber evidence="1">2.7.11.1</ecNumber>
    </recommendedName>
</protein>
<dbReference type="InterPro" id="IPR000719">
    <property type="entry name" value="Prot_kinase_dom"/>
</dbReference>
<dbReference type="GO" id="GO:0005737">
    <property type="term" value="C:cytoplasm"/>
    <property type="evidence" value="ECO:0007669"/>
    <property type="project" value="TreeGrafter"/>
</dbReference>
<dbReference type="PROSITE" id="PS00107">
    <property type="entry name" value="PROTEIN_KINASE_ATP"/>
    <property type="match status" value="1"/>
</dbReference>
<evidence type="ECO:0000256" key="10">
    <source>
        <dbReference type="PROSITE-ProRule" id="PRU10141"/>
    </source>
</evidence>
<evidence type="ECO:0000256" key="5">
    <source>
        <dbReference type="ARBA" id="ARBA00022741"/>
    </source>
</evidence>
<keyword evidence="4" id="KW-0808">Transferase</keyword>
<dbReference type="PROSITE" id="PS50011">
    <property type="entry name" value="PROTEIN_KINASE_DOM"/>
    <property type="match status" value="1"/>
</dbReference>
<keyword evidence="7 10" id="KW-0067">ATP-binding</keyword>
<feature type="compositionally biased region" description="Basic and acidic residues" evidence="11">
    <location>
        <begin position="525"/>
        <end position="536"/>
    </location>
</feature>
<dbReference type="InterPro" id="IPR008271">
    <property type="entry name" value="Ser/Thr_kinase_AS"/>
</dbReference>
<feature type="compositionally biased region" description="Polar residues" evidence="11">
    <location>
        <begin position="559"/>
        <end position="573"/>
    </location>
</feature>
<feature type="region of interest" description="Disordered" evidence="11">
    <location>
        <begin position="727"/>
        <end position="817"/>
    </location>
</feature>
<dbReference type="Gene3D" id="1.10.510.10">
    <property type="entry name" value="Transferase(Phosphotransferase) domain 1"/>
    <property type="match status" value="1"/>
</dbReference>
<evidence type="ECO:0000256" key="2">
    <source>
        <dbReference type="ARBA" id="ARBA00022527"/>
    </source>
</evidence>
<keyword evidence="14" id="KW-1185">Reference proteome</keyword>
<comment type="catalytic activity">
    <reaction evidence="8">
        <text>L-threonyl-[protein] + ATP = O-phospho-L-threonyl-[protein] + ADP + H(+)</text>
        <dbReference type="Rhea" id="RHEA:46608"/>
        <dbReference type="Rhea" id="RHEA-COMP:11060"/>
        <dbReference type="Rhea" id="RHEA-COMP:11605"/>
        <dbReference type="ChEBI" id="CHEBI:15378"/>
        <dbReference type="ChEBI" id="CHEBI:30013"/>
        <dbReference type="ChEBI" id="CHEBI:30616"/>
        <dbReference type="ChEBI" id="CHEBI:61977"/>
        <dbReference type="ChEBI" id="CHEBI:456216"/>
        <dbReference type="EC" id="2.7.11.1"/>
    </reaction>
</comment>
<evidence type="ECO:0000256" key="8">
    <source>
        <dbReference type="ARBA" id="ARBA00047899"/>
    </source>
</evidence>
<dbReference type="SUPFAM" id="SSF56112">
    <property type="entry name" value="Protein kinase-like (PK-like)"/>
    <property type="match status" value="1"/>
</dbReference>
<comment type="catalytic activity">
    <reaction evidence="9">
        <text>L-seryl-[protein] + ATP = O-phospho-L-seryl-[protein] + ADP + H(+)</text>
        <dbReference type="Rhea" id="RHEA:17989"/>
        <dbReference type="Rhea" id="RHEA-COMP:9863"/>
        <dbReference type="Rhea" id="RHEA-COMP:11604"/>
        <dbReference type="ChEBI" id="CHEBI:15378"/>
        <dbReference type="ChEBI" id="CHEBI:29999"/>
        <dbReference type="ChEBI" id="CHEBI:30616"/>
        <dbReference type="ChEBI" id="CHEBI:83421"/>
        <dbReference type="ChEBI" id="CHEBI:456216"/>
        <dbReference type="EC" id="2.7.11.1"/>
    </reaction>
</comment>
<dbReference type="FunFam" id="1.10.510.10:FF:000650">
    <property type="entry name" value="Serine/threonine-protein kinase ppk16"/>
    <property type="match status" value="1"/>
</dbReference>
<dbReference type="InterPro" id="IPR011009">
    <property type="entry name" value="Kinase-like_dom_sf"/>
</dbReference>
<feature type="compositionally biased region" description="Basic residues" evidence="11">
    <location>
        <begin position="769"/>
        <end position="778"/>
    </location>
</feature>
<evidence type="ECO:0000256" key="6">
    <source>
        <dbReference type="ARBA" id="ARBA00022777"/>
    </source>
</evidence>
<dbReference type="OrthoDB" id="942095at2759"/>